<evidence type="ECO:0000313" key="1">
    <source>
        <dbReference type="EMBL" id="CAK9315161.1"/>
    </source>
</evidence>
<proteinExistence type="predicted"/>
<sequence>MPVLEISRGLGTLQKSRVQEILHHTFSCNFSNHRKKKQSGFRTPSSLLSKIRATTIRFEKLNMEKWKRKDSPETGAVFKAMAMLQALASVLQR</sequence>
<accession>A0ABP0Y6F5</accession>
<gene>
    <name evidence="1" type="ORF">CITCOLO1_LOCUS6942</name>
</gene>
<dbReference type="EMBL" id="OZ021736">
    <property type="protein sequence ID" value="CAK9315161.1"/>
    <property type="molecule type" value="Genomic_DNA"/>
</dbReference>
<organism evidence="1 2">
    <name type="scientific">Citrullus colocynthis</name>
    <name type="common">colocynth</name>
    <dbReference type="NCBI Taxonomy" id="252529"/>
    <lineage>
        <taxon>Eukaryota</taxon>
        <taxon>Viridiplantae</taxon>
        <taxon>Streptophyta</taxon>
        <taxon>Embryophyta</taxon>
        <taxon>Tracheophyta</taxon>
        <taxon>Spermatophyta</taxon>
        <taxon>Magnoliopsida</taxon>
        <taxon>eudicotyledons</taxon>
        <taxon>Gunneridae</taxon>
        <taxon>Pentapetalae</taxon>
        <taxon>rosids</taxon>
        <taxon>fabids</taxon>
        <taxon>Cucurbitales</taxon>
        <taxon>Cucurbitaceae</taxon>
        <taxon>Benincaseae</taxon>
        <taxon>Citrullus</taxon>
    </lineage>
</organism>
<reference evidence="1 2" key="1">
    <citation type="submission" date="2024-03" db="EMBL/GenBank/DDBJ databases">
        <authorList>
            <person name="Gkanogiannis A."/>
            <person name="Becerra Lopez-Lavalle L."/>
        </authorList>
    </citation>
    <scope>NUCLEOTIDE SEQUENCE [LARGE SCALE GENOMIC DNA]</scope>
</reference>
<keyword evidence="2" id="KW-1185">Reference proteome</keyword>
<protein>
    <submittedName>
        <fullName evidence="1">Uncharacterized protein</fullName>
    </submittedName>
</protein>
<name>A0ABP0Y6F5_9ROSI</name>
<evidence type="ECO:0000313" key="2">
    <source>
        <dbReference type="Proteomes" id="UP001642487"/>
    </source>
</evidence>
<dbReference type="Proteomes" id="UP001642487">
    <property type="component" value="Chromosome 2"/>
</dbReference>